<dbReference type="PANTHER" id="PTHR43396:SF6">
    <property type="entry name" value="ABL201WP"/>
    <property type="match status" value="1"/>
</dbReference>
<protein>
    <submittedName>
        <fullName evidence="2">Uncharacterized protein</fullName>
    </submittedName>
</protein>
<dbReference type="GO" id="GO:0008941">
    <property type="term" value="F:nitric oxide dioxygenase NAD(P)H activity"/>
    <property type="evidence" value="ECO:0007669"/>
    <property type="project" value="TreeGrafter"/>
</dbReference>
<dbReference type="InterPro" id="IPR012292">
    <property type="entry name" value="Globin/Proto"/>
</dbReference>
<feature type="region of interest" description="Disordered" evidence="1">
    <location>
        <begin position="286"/>
        <end position="571"/>
    </location>
</feature>
<dbReference type="STRING" id="5486.A0A367YLE8"/>
<dbReference type="Proteomes" id="UP000253472">
    <property type="component" value="Unassembled WGS sequence"/>
</dbReference>
<dbReference type="PANTHER" id="PTHR43396">
    <property type="entry name" value="FLAVOHEMOPROTEIN"/>
    <property type="match status" value="1"/>
</dbReference>
<feature type="region of interest" description="Disordered" evidence="1">
    <location>
        <begin position="751"/>
        <end position="773"/>
    </location>
</feature>
<dbReference type="AlphaFoldDB" id="A0A367YLE8"/>
<dbReference type="OrthoDB" id="4025615at2759"/>
<feature type="compositionally biased region" description="Polar residues" evidence="1">
    <location>
        <begin position="314"/>
        <end position="324"/>
    </location>
</feature>
<sequence length="926" mass="101263">MSELSLSPVELNQIRTSWSKITHKLGFFNDLYLNLIEKNPHLGAIFNNDHLVITQHARIFGDVFSFVVTHLDDLMLVDDFIFLFVQENQRFASMSTKYLEPMGNALIATLKQTLQGHCSSVLELTWVKVYVFFANSVLLCEEEIRSEVSSVLDEAEVPPLNLSRDRRRPSVDTLPTPPPRQEPEPQPVKEEVHAPVIGYDNSKPVQVLDKFNSIEIDLKANDKYKGFRRSMDVAATPVKVAIPSAPTFQKSTSYSSMLSATSTSAPQQSNMSSTLKNMLADEEEYYKSPKPSFDPRRRRGASACASPVHAPSTPKLQSSASSFNEKGFESPRMNPDDTDDEFVTPSHSRRGSFSESSAYPASSLLAKLKKYQDPVDVEEEEAEDAAVVCDNNSDDSIDVPTFDPRQRRRRNVELNKQIPSPESSEVDEQEEEDLFINKFKSPSPPAKQQEEPKQQQQKQAVPERSLSRGGLTGGTFDYQSFGLKGLAPIVEDDDVSSKYESDGDDSSSHNNDKLSTKSSNQSSTDESNSRASSLSLHHSDYKSSFVSSHGETDSLGLKGPSSLRHEVHSRATSVGTDDFQFAAPQHKSQLGQQHRKNHSIYSLGAKSSLSTSSVSSTGRASLGFMRSSFVLKKEMETQGFNHPENVVMGGLASVPVSPNLNKKSSLGSLQPPKSSIYLNNKANSVSSFGGSRNRSSGLAVDSPNDSAYNLINAFAPPPVPAKDNLKTSHYGYVDQPKKKSGLLGKLTSIFSSRSSSPKTSPSHSRKNSIASVPAQSYGSSYAASTKSASGGREMTARQYYQEQQSLSSGKPQQPAPLFAARNASVSHIPPVIHKVESSGCSISNVSSKKGSTGASSVAGGSSGVYGYKYGSHHDLNSVHTSETSTSGFSMLKTANKNDVKFVPPLTRHTRKGNKYNVKKVPYNIWK</sequence>
<keyword evidence="3" id="KW-1185">Reference proteome</keyword>
<dbReference type="GO" id="GO:0019825">
    <property type="term" value="F:oxygen binding"/>
    <property type="evidence" value="ECO:0007669"/>
    <property type="project" value="InterPro"/>
</dbReference>
<dbReference type="SUPFAM" id="SSF46458">
    <property type="entry name" value="Globin-like"/>
    <property type="match status" value="1"/>
</dbReference>
<accession>A0A367YLE8</accession>
<dbReference type="InterPro" id="IPR009050">
    <property type="entry name" value="Globin-like_sf"/>
</dbReference>
<name>A0A367YLE8_9ASCO</name>
<evidence type="ECO:0000256" key="1">
    <source>
        <dbReference type="SAM" id="MobiDB-lite"/>
    </source>
</evidence>
<feature type="compositionally biased region" description="Low complexity" evidence="1">
    <location>
        <begin position="751"/>
        <end position="762"/>
    </location>
</feature>
<organism evidence="2 3">
    <name type="scientific">Candida viswanathii</name>
    <dbReference type="NCBI Taxonomy" id="5486"/>
    <lineage>
        <taxon>Eukaryota</taxon>
        <taxon>Fungi</taxon>
        <taxon>Dikarya</taxon>
        <taxon>Ascomycota</taxon>
        <taxon>Saccharomycotina</taxon>
        <taxon>Pichiomycetes</taxon>
        <taxon>Debaryomycetaceae</taxon>
        <taxon>Candida/Lodderomyces clade</taxon>
        <taxon>Candida</taxon>
    </lineage>
</organism>
<dbReference type="InterPro" id="IPR044399">
    <property type="entry name" value="Mb-like_M"/>
</dbReference>
<dbReference type="EMBL" id="QLNQ01000001">
    <property type="protein sequence ID" value="RCK66674.1"/>
    <property type="molecule type" value="Genomic_DNA"/>
</dbReference>
<feature type="compositionally biased region" description="Low complexity" evidence="1">
    <location>
        <begin position="516"/>
        <end position="526"/>
    </location>
</feature>
<dbReference type="Gene3D" id="1.10.490.10">
    <property type="entry name" value="Globins"/>
    <property type="match status" value="1"/>
</dbReference>
<feature type="compositionally biased region" description="Acidic residues" evidence="1">
    <location>
        <begin position="375"/>
        <end position="384"/>
    </location>
</feature>
<proteinExistence type="predicted"/>
<evidence type="ECO:0000313" key="3">
    <source>
        <dbReference type="Proteomes" id="UP000253472"/>
    </source>
</evidence>
<feature type="compositionally biased region" description="Low complexity" evidence="1">
    <location>
        <begin position="351"/>
        <end position="366"/>
    </location>
</feature>
<reference evidence="2 3" key="1">
    <citation type="submission" date="2018-06" db="EMBL/GenBank/DDBJ databases">
        <title>Whole genome sequencing of Candida tropicalis (genome annotated by CSBL at Korea University).</title>
        <authorList>
            <person name="Ahn J."/>
        </authorList>
    </citation>
    <scope>NUCLEOTIDE SEQUENCE [LARGE SCALE GENOMIC DNA]</scope>
    <source>
        <strain evidence="2 3">ATCC 20962</strain>
    </source>
</reference>
<comment type="caution">
    <text evidence="2">The sequence shown here is derived from an EMBL/GenBank/DDBJ whole genome shotgun (WGS) entry which is preliminary data.</text>
</comment>
<dbReference type="GO" id="GO:0020037">
    <property type="term" value="F:heme binding"/>
    <property type="evidence" value="ECO:0007669"/>
    <property type="project" value="InterPro"/>
</dbReference>
<feature type="compositionally biased region" description="Polar residues" evidence="1">
    <location>
        <begin position="530"/>
        <end position="549"/>
    </location>
</feature>
<evidence type="ECO:0000313" key="2">
    <source>
        <dbReference type="EMBL" id="RCK66674.1"/>
    </source>
</evidence>
<feature type="compositionally biased region" description="Basic and acidic residues" evidence="1">
    <location>
        <begin position="495"/>
        <end position="515"/>
    </location>
</feature>
<dbReference type="CDD" id="cd01040">
    <property type="entry name" value="Mb-like"/>
    <property type="match status" value="1"/>
</dbReference>
<feature type="compositionally biased region" description="Acidic residues" evidence="1">
    <location>
        <begin position="424"/>
        <end position="434"/>
    </location>
</feature>
<dbReference type="GO" id="GO:0071500">
    <property type="term" value="P:cellular response to nitrosative stress"/>
    <property type="evidence" value="ECO:0007669"/>
    <property type="project" value="TreeGrafter"/>
</dbReference>
<dbReference type="GO" id="GO:0071949">
    <property type="term" value="F:FAD binding"/>
    <property type="evidence" value="ECO:0007669"/>
    <property type="project" value="TreeGrafter"/>
</dbReference>
<dbReference type="GO" id="GO:0046210">
    <property type="term" value="P:nitric oxide catabolic process"/>
    <property type="evidence" value="ECO:0007669"/>
    <property type="project" value="TreeGrafter"/>
</dbReference>
<feature type="region of interest" description="Disordered" evidence="1">
    <location>
        <begin position="162"/>
        <end position="189"/>
    </location>
</feature>
<gene>
    <name evidence="2" type="ORF">Cantr_03254</name>
</gene>